<dbReference type="Pfam" id="PF06309">
    <property type="entry name" value="Torsin"/>
    <property type="match status" value="1"/>
</dbReference>
<comment type="similarity">
    <text evidence="1">Belongs to the ClpA/ClpB family. Torsin subfamily.</text>
</comment>
<dbReference type="FunFam" id="3.40.50.300:FF:002370">
    <property type="entry name" value="Torsin family 3, member A"/>
    <property type="match status" value="1"/>
</dbReference>
<dbReference type="OrthoDB" id="19623at2759"/>
<protein>
    <recommendedName>
        <fullName evidence="3">Torsin-1A C-terminal domain-containing protein</fullName>
    </recommendedName>
</protein>
<dbReference type="GO" id="GO:0012505">
    <property type="term" value="C:endomembrane system"/>
    <property type="evidence" value="ECO:0007669"/>
    <property type="project" value="UniProtKB-ARBA"/>
</dbReference>
<reference evidence="4 5" key="1">
    <citation type="submission" date="2015-09" db="EMBL/GenBank/DDBJ databases">
        <title>Draft genome of the scarab beetle Oryctes borbonicus.</title>
        <authorList>
            <person name="Meyer J.M."/>
            <person name="Markov G.V."/>
            <person name="Baskaran P."/>
            <person name="Herrmann M."/>
            <person name="Sommer R.J."/>
            <person name="Roedelsperger C."/>
        </authorList>
    </citation>
    <scope>NUCLEOTIDE SEQUENCE [LARGE SCALE GENOMIC DNA]</scope>
    <source>
        <strain evidence="4">OB123</strain>
        <tissue evidence="4">Whole animal</tissue>
    </source>
</reference>
<dbReference type="Proteomes" id="UP000051574">
    <property type="component" value="Unassembled WGS sequence"/>
</dbReference>
<dbReference type="AlphaFoldDB" id="A0A0T6B175"/>
<dbReference type="InterPro" id="IPR010448">
    <property type="entry name" value="Torsin"/>
</dbReference>
<dbReference type="EMBL" id="LJIG01022444">
    <property type="protein sequence ID" value="KRT80583.1"/>
    <property type="molecule type" value="Genomic_DNA"/>
</dbReference>
<evidence type="ECO:0000256" key="2">
    <source>
        <dbReference type="SAM" id="SignalP"/>
    </source>
</evidence>
<evidence type="ECO:0000256" key="1">
    <source>
        <dbReference type="ARBA" id="ARBA00006235"/>
    </source>
</evidence>
<gene>
    <name evidence="4" type="ORF">AMK59_7257</name>
</gene>
<dbReference type="PANTHER" id="PTHR10760">
    <property type="entry name" value="TORSIN"/>
    <property type="match status" value="1"/>
</dbReference>
<dbReference type="GO" id="GO:0016887">
    <property type="term" value="F:ATP hydrolysis activity"/>
    <property type="evidence" value="ECO:0007669"/>
    <property type="project" value="InterPro"/>
</dbReference>
<evidence type="ECO:0000259" key="3">
    <source>
        <dbReference type="Pfam" id="PF21376"/>
    </source>
</evidence>
<feature type="domain" description="Torsin-1A C-terminal" evidence="3">
    <location>
        <begin position="290"/>
        <end position="343"/>
    </location>
</feature>
<dbReference type="InterPro" id="IPR027417">
    <property type="entry name" value="P-loop_NTPase"/>
</dbReference>
<evidence type="ECO:0000313" key="5">
    <source>
        <dbReference type="Proteomes" id="UP000051574"/>
    </source>
</evidence>
<dbReference type="SUPFAM" id="SSF52540">
    <property type="entry name" value="P-loop containing nucleoside triphosphate hydrolases"/>
    <property type="match status" value="1"/>
</dbReference>
<dbReference type="InterPro" id="IPR049337">
    <property type="entry name" value="TOR1A_C"/>
</dbReference>
<dbReference type="Pfam" id="PF21376">
    <property type="entry name" value="TOR1A_C"/>
    <property type="match status" value="1"/>
</dbReference>
<evidence type="ECO:0000313" key="4">
    <source>
        <dbReference type="EMBL" id="KRT80583.1"/>
    </source>
</evidence>
<feature type="signal peptide" evidence="2">
    <location>
        <begin position="1"/>
        <end position="21"/>
    </location>
</feature>
<feature type="chain" id="PRO_5006668276" description="Torsin-1A C-terminal domain-containing protein" evidence="2">
    <location>
        <begin position="22"/>
        <end position="353"/>
    </location>
</feature>
<dbReference type="GO" id="GO:0071218">
    <property type="term" value="P:cellular response to misfolded protein"/>
    <property type="evidence" value="ECO:0007669"/>
    <property type="project" value="TreeGrafter"/>
</dbReference>
<accession>A0A0T6B175</accession>
<sequence length="353" mass="40503">MRLRKLYVAILHFTLLHLVSAEIFSAITAGIAAAATGLYYSGRCYVGECCHQNHMPADFDRMFTKFDLVLDVCIFVVELKKNLESKMFGQHIAIKTIVNALKHHWSSDHIQKPLTISLHGSPGTGKNYITAFVKKSLYSKGVDSKFVHHWVGRIHFRLEEEVTKYQNNLYSWIKGNVTMCGRQLFIFDEVDKMPAKILDIIKPMIDYNERVEGVDYRQSIFIFISNTGSAAIVDTYLDFWKNGNRREGIKLKDFEKIITQGAFNEAGGFYRSDTIKSNLIDHYIPFLPMELEHVRMCIVQEFNIRNVTPSEHQIQNVLEYIEWGPNPENVFSKTGCKRLSQKVAVISAAGDEY</sequence>
<comment type="caution">
    <text evidence="4">The sequence shown here is derived from an EMBL/GenBank/DDBJ whole genome shotgun (WGS) entry which is preliminary data.</text>
</comment>
<keyword evidence="2" id="KW-0732">Signal</keyword>
<dbReference type="GO" id="GO:0005524">
    <property type="term" value="F:ATP binding"/>
    <property type="evidence" value="ECO:0007669"/>
    <property type="project" value="InterPro"/>
</dbReference>
<name>A0A0T6B175_9SCAR</name>
<dbReference type="PANTHER" id="PTHR10760:SF2">
    <property type="entry name" value="LD13476P-RELATED"/>
    <property type="match status" value="1"/>
</dbReference>
<keyword evidence="5" id="KW-1185">Reference proteome</keyword>
<proteinExistence type="inferred from homology"/>
<dbReference type="Gene3D" id="3.40.50.300">
    <property type="entry name" value="P-loop containing nucleotide triphosphate hydrolases"/>
    <property type="match status" value="1"/>
</dbReference>
<organism evidence="4 5">
    <name type="scientific">Oryctes borbonicus</name>
    <dbReference type="NCBI Taxonomy" id="1629725"/>
    <lineage>
        <taxon>Eukaryota</taxon>
        <taxon>Metazoa</taxon>
        <taxon>Ecdysozoa</taxon>
        <taxon>Arthropoda</taxon>
        <taxon>Hexapoda</taxon>
        <taxon>Insecta</taxon>
        <taxon>Pterygota</taxon>
        <taxon>Neoptera</taxon>
        <taxon>Endopterygota</taxon>
        <taxon>Coleoptera</taxon>
        <taxon>Polyphaga</taxon>
        <taxon>Scarabaeiformia</taxon>
        <taxon>Scarabaeidae</taxon>
        <taxon>Dynastinae</taxon>
        <taxon>Oryctes</taxon>
    </lineage>
</organism>
<dbReference type="GO" id="GO:0005737">
    <property type="term" value="C:cytoplasm"/>
    <property type="evidence" value="ECO:0007669"/>
    <property type="project" value="UniProtKB-ARBA"/>
</dbReference>